<dbReference type="Pfam" id="PF00001">
    <property type="entry name" value="7tm_1"/>
    <property type="match status" value="1"/>
</dbReference>
<evidence type="ECO:0000259" key="6">
    <source>
        <dbReference type="PROSITE" id="PS50262"/>
    </source>
</evidence>
<dbReference type="STRING" id="10195.A0A3M7PHY6"/>
<dbReference type="PANTHER" id="PTHR46641">
    <property type="entry name" value="FMRFAMIDE RECEPTOR-RELATED"/>
    <property type="match status" value="1"/>
</dbReference>
<feature type="transmembrane region" description="Helical" evidence="5">
    <location>
        <begin position="49"/>
        <end position="72"/>
    </location>
</feature>
<dbReference type="SUPFAM" id="SSF81321">
    <property type="entry name" value="Family A G protein-coupled receptor-like"/>
    <property type="match status" value="1"/>
</dbReference>
<dbReference type="AlphaFoldDB" id="A0A3M7PHY6"/>
<feature type="transmembrane region" description="Helical" evidence="5">
    <location>
        <begin position="18"/>
        <end position="37"/>
    </location>
</feature>
<comment type="caution">
    <text evidence="7">The sequence shown here is derived from an EMBL/GenBank/DDBJ whole genome shotgun (WGS) entry which is preliminary data.</text>
</comment>
<evidence type="ECO:0000256" key="2">
    <source>
        <dbReference type="ARBA" id="ARBA00022692"/>
    </source>
</evidence>
<dbReference type="GO" id="GO:0004930">
    <property type="term" value="F:G protein-coupled receptor activity"/>
    <property type="evidence" value="ECO:0007669"/>
    <property type="project" value="InterPro"/>
</dbReference>
<gene>
    <name evidence="7" type="ORF">BpHYR1_031962</name>
</gene>
<dbReference type="InterPro" id="IPR000276">
    <property type="entry name" value="GPCR_Rhodpsn"/>
</dbReference>
<accession>A0A3M7PHY6</accession>
<dbReference type="Gene3D" id="1.20.1070.10">
    <property type="entry name" value="Rhodopsin 7-helix transmembrane proteins"/>
    <property type="match status" value="1"/>
</dbReference>
<dbReference type="GO" id="GO:0016020">
    <property type="term" value="C:membrane"/>
    <property type="evidence" value="ECO:0007669"/>
    <property type="project" value="UniProtKB-SubCell"/>
</dbReference>
<evidence type="ECO:0000313" key="7">
    <source>
        <dbReference type="EMBL" id="RMZ98662.1"/>
    </source>
</evidence>
<sequence>MNSTNNIENFTKNLGYRYLIPFVCTFGIFCNIINLIVLASPRLKESPYIYLIFLALSDLLTLAFTLTLSFTRGFYFQDIDIQYILQKLEKKIFIPTANVFSAFSVVITVALTVERYFYIKFPMHASNFYTSQYAKRISLILFILIAIFRLPMYFFTDVKKIYPNESQTVTSHLNYNYQLVRNLEEFQQAYFFTSFLLFEIIPFFLLSTLNFNLVLLVKKSNKQVYRNSNLEPLYRKDEPKTLSSIESDYPTGLSVSRTNVKKLSFINYSSVRRRKEIKLTRTLISVVFLLLFSEISSIITYDKFTEFLVKSYYPDYMKTYHKLQLQQAGLRRRLTDEAIYGSSFTMFIENRLYGCLGHLERRRCCCPSYSFHVFS</sequence>
<keyword evidence="8" id="KW-1185">Reference proteome</keyword>
<keyword evidence="4 5" id="KW-0472">Membrane</keyword>
<protein>
    <submittedName>
        <fullName evidence="7">FMRFamide receptor-like</fullName>
    </submittedName>
</protein>
<evidence type="ECO:0000256" key="1">
    <source>
        <dbReference type="ARBA" id="ARBA00004370"/>
    </source>
</evidence>
<name>A0A3M7PHY6_BRAPC</name>
<feature type="transmembrane region" description="Helical" evidence="5">
    <location>
        <begin position="133"/>
        <end position="155"/>
    </location>
</feature>
<evidence type="ECO:0000256" key="5">
    <source>
        <dbReference type="SAM" id="Phobius"/>
    </source>
</evidence>
<proteinExistence type="predicted"/>
<dbReference type="InterPro" id="IPR052954">
    <property type="entry name" value="GPCR-Ligand_Int"/>
</dbReference>
<feature type="transmembrane region" description="Helical" evidence="5">
    <location>
        <begin position="282"/>
        <end position="301"/>
    </location>
</feature>
<dbReference type="CDD" id="cd14978">
    <property type="entry name" value="7tmA_FMRFamide_R-like"/>
    <property type="match status" value="1"/>
</dbReference>
<dbReference type="Proteomes" id="UP000276133">
    <property type="component" value="Unassembled WGS sequence"/>
</dbReference>
<keyword evidence="3 5" id="KW-1133">Transmembrane helix</keyword>
<feature type="transmembrane region" description="Helical" evidence="5">
    <location>
        <begin position="92"/>
        <end position="113"/>
    </location>
</feature>
<dbReference type="PROSITE" id="PS50262">
    <property type="entry name" value="G_PROTEIN_RECEP_F1_2"/>
    <property type="match status" value="1"/>
</dbReference>
<reference evidence="7 8" key="1">
    <citation type="journal article" date="2018" name="Sci. Rep.">
        <title>Genomic signatures of local adaptation to the degree of environmental predictability in rotifers.</title>
        <authorList>
            <person name="Franch-Gras L."/>
            <person name="Hahn C."/>
            <person name="Garcia-Roger E.M."/>
            <person name="Carmona M.J."/>
            <person name="Serra M."/>
            <person name="Gomez A."/>
        </authorList>
    </citation>
    <scope>NUCLEOTIDE SEQUENCE [LARGE SCALE GENOMIC DNA]</scope>
    <source>
        <strain evidence="7">HYR1</strain>
    </source>
</reference>
<evidence type="ECO:0000256" key="3">
    <source>
        <dbReference type="ARBA" id="ARBA00022989"/>
    </source>
</evidence>
<evidence type="ECO:0000313" key="8">
    <source>
        <dbReference type="Proteomes" id="UP000276133"/>
    </source>
</evidence>
<evidence type="ECO:0000256" key="4">
    <source>
        <dbReference type="ARBA" id="ARBA00023136"/>
    </source>
</evidence>
<dbReference type="PANTHER" id="PTHR46641:SF2">
    <property type="entry name" value="FMRFAMIDE RECEPTOR"/>
    <property type="match status" value="1"/>
</dbReference>
<dbReference type="EMBL" id="REGN01010639">
    <property type="protein sequence ID" value="RMZ98662.1"/>
    <property type="molecule type" value="Genomic_DNA"/>
</dbReference>
<keyword evidence="7" id="KW-0675">Receptor</keyword>
<organism evidence="7 8">
    <name type="scientific">Brachionus plicatilis</name>
    <name type="common">Marine rotifer</name>
    <name type="synonym">Brachionus muelleri</name>
    <dbReference type="NCBI Taxonomy" id="10195"/>
    <lineage>
        <taxon>Eukaryota</taxon>
        <taxon>Metazoa</taxon>
        <taxon>Spiralia</taxon>
        <taxon>Gnathifera</taxon>
        <taxon>Rotifera</taxon>
        <taxon>Eurotatoria</taxon>
        <taxon>Monogononta</taxon>
        <taxon>Pseudotrocha</taxon>
        <taxon>Ploima</taxon>
        <taxon>Brachionidae</taxon>
        <taxon>Brachionus</taxon>
    </lineage>
</organism>
<feature type="transmembrane region" description="Helical" evidence="5">
    <location>
        <begin position="189"/>
        <end position="217"/>
    </location>
</feature>
<keyword evidence="2 5" id="KW-0812">Transmembrane</keyword>
<dbReference type="InterPro" id="IPR017452">
    <property type="entry name" value="GPCR_Rhodpsn_7TM"/>
</dbReference>
<comment type="subcellular location">
    <subcellularLocation>
        <location evidence="1">Membrane</location>
    </subcellularLocation>
</comment>
<feature type="domain" description="G-protein coupled receptors family 1 profile" evidence="6">
    <location>
        <begin position="30"/>
        <end position="292"/>
    </location>
</feature>
<dbReference type="OrthoDB" id="10011262at2759"/>